<proteinExistence type="predicted"/>
<dbReference type="RefSeq" id="WP_137401946.1">
    <property type="nucleotide sequence ID" value="NZ_BMIU01000010.1"/>
</dbReference>
<name>A0ABQ1V378_9BACT</name>
<organism evidence="2 3">
    <name type="scientific">Echinicola rosea</name>
    <dbReference type="NCBI Taxonomy" id="1807691"/>
    <lineage>
        <taxon>Bacteria</taxon>
        <taxon>Pseudomonadati</taxon>
        <taxon>Bacteroidota</taxon>
        <taxon>Cytophagia</taxon>
        <taxon>Cytophagales</taxon>
        <taxon>Cyclobacteriaceae</taxon>
        <taxon>Echinicola</taxon>
    </lineage>
</organism>
<evidence type="ECO:0000313" key="3">
    <source>
        <dbReference type="Proteomes" id="UP000647339"/>
    </source>
</evidence>
<dbReference type="EMBL" id="BMIU01000010">
    <property type="protein sequence ID" value="GGF33691.1"/>
    <property type="molecule type" value="Genomic_DNA"/>
</dbReference>
<sequence>MKICLKIFAAAVMFMAVSGSLHSQNHEFKQVEEPGDGGYSCTITTNCFNIGGKVSGTVGCTGTKKCKRGAGYVECDGKRTSC</sequence>
<evidence type="ECO:0000256" key="1">
    <source>
        <dbReference type="SAM" id="SignalP"/>
    </source>
</evidence>
<keyword evidence="1" id="KW-0732">Signal</keyword>
<dbReference type="Proteomes" id="UP000647339">
    <property type="component" value="Unassembled WGS sequence"/>
</dbReference>
<feature type="chain" id="PRO_5047517754" evidence="1">
    <location>
        <begin position="24"/>
        <end position="82"/>
    </location>
</feature>
<gene>
    <name evidence="2" type="ORF">GCM10011339_22360</name>
</gene>
<feature type="signal peptide" evidence="1">
    <location>
        <begin position="1"/>
        <end position="23"/>
    </location>
</feature>
<comment type="caution">
    <text evidence="2">The sequence shown here is derived from an EMBL/GenBank/DDBJ whole genome shotgun (WGS) entry which is preliminary data.</text>
</comment>
<protein>
    <submittedName>
        <fullName evidence="2">Uncharacterized protein</fullName>
    </submittedName>
</protein>
<reference evidence="3" key="1">
    <citation type="journal article" date="2019" name="Int. J. Syst. Evol. Microbiol.">
        <title>The Global Catalogue of Microorganisms (GCM) 10K type strain sequencing project: providing services to taxonomists for standard genome sequencing and annotation.</title>
        <authorList>
            <consortium name="The Broad Institute Genomics Platform"/>
            <consortium name="The Broad Institute Genome Sequencing Center for Infectious Disease"/>
            <person name="Wu L."/>
            <person name="Ma J."/>
        </authorList>
    </citation>
    <scope>NUCLEOTIDE SEQUENCE [LARGE SCALE GENOMIC DNA]</scope>
    <source>
        <strain evidence="3">CGMCC 1.15407</strain>
    </source>
</reference>
<accession>A0ABQ1V378</accession>
<keyword evidence="3" id="KW-1185">Reference proteome</keyword>
<evidence type="ECO:0000313" key="2">
    <source>
        <dbReference type="EMBL" id="GGF33691.1"/>
    </source>
</evidence>